<evidence type="ECO:0000259" key="8">
    <source>
        <dbReference type="PROSITE" id="PS51915"/>
    </source>
</evidence>
<dbReference type="Gene3D" id="3.30.160.60">
    <property type="entry name" value="Classic Zinc Finger"/>
    <property type="match status" value="6"/>
</dbReference>
<accession>A0ABD1FG08</accession>
<organism evidence="9 10">
    <name type="scientific">Hypothenemus hampei</name>
    <name type="common">Coffee berry borer</name>
    <dbReference type="NCBI Taxonomy" id="57062"/>
    <lineage>
        <taxon>Eukaryota</taxon>
        <taxon>Metazoa</taxon>
        <taxon>Ecdysozoa</taxon>
        <taxon>Arthropoda</taxon>
        <taxon>Hexapoda</taxon>
        <taxon>Insecta</taxon>
        <taxon>Pterygota</taxon>
        <taxon>Neoptera</taxon>
        <taxon>Endopterygota</taxon>
        <taxon>Coleoptera</taxon>
        <taxon>Polyphaga</taxon>
        <taxon>Cucujiformia</taxon>
        <taxon>Curculionidae</taxon>
        <taxon>Scolytinae</taxon>
        <taxon>Hypothenemus</taxon>
    </lineage>
</organism>
<dbReference type="GO" id="GO:0000981">
    <property type="term" value="F:DNA-binding transcription factor activity, RNA polymerase II-specific"/>
    <property type="evidence" value="ECO:0007669"/>
    <property type="project" value="UniProtKB-ARBA"/>
</dbReference>
<gene>
    <name evidence="9" type="ORF">ABEB36_001687</name>
</gene>
<keyword evidence="1 6" id="KW-0479">Metal-binding</keyword>
<feature type="domain" description="C2H2-type" evidence="7">
    <location>
        <begin position="409"/>
        <end position="436"/>
    </location>
</feature>
<evidence type="ECO:0000256" key="3">
    <source>
        <dbReference type="ARBA" id="ARBA00022771"/>
    </source>
</evidence>
<feature type="domain" description="C2H2-type" evidence="7">
    <location>
        <begin position="297"/>
        <end position="324"/>
    </location>
</feature>
<keyword evidence="10" id="KW-1185">Reference proteome</keyword>
<feature type="binding site" evidence="6">
    <location>
        <position position="19"/>
    </location>
    <ligand>
        <name>Zn(2+)</name>
        <dbReference type="ChEBI" id="CHEBI:29105"/>
    </ligand>
</feature>
<feature type="domain" description="ZAD" evidence="8">
    <location>
        <begin position="14"/>
        <end position="92"/>
    </location>
</feature>
<feature type="domain" description="C2H2-type" evidence="7">
    <location>
        <begin position="463"/>
        <end position="491"/>
    </location>
</feature>
<feature type="domain" description="C2H2-type" evidence="7">
    <location>
        <begin position="324"/>
        <end position="351"/>
    </location>
</feature>
<dbReference type="AlphaFoldDB" id="A0ABD1FG08"/>
<feature type="domain" description="C2H2-type" evidence="7">
    <location>
        <begin position="437"/>
        <end position="464"/>
    </location>
</feature>
<dbReference type="InterPro" id="IPR036236">
    <property type="entry name" value="Znf_C2H2_sf"/>
</dbReference>
<dbReference type="Proteomes" id="UP001566132">
    <property type="component" value="Unassembled WGS sequence"/>
</dbReference>
<feature type="binding site" evidence="6">
    <location>
        <position position="65"/>
    </location>
    <ligand>
        <name>Zn(2+)</name>
        <dbReference type="ChEBI" id="CHEBI:29105"/>
    </ligand>
</feature>
<dbReference type="SMART" id="SM00868">
    <property type="entry name" value="zf-AD"/>
    <property type="match status" value="1"/>
</dbReference>
<comment type="caution">
    <text evidence="9">The sequence shown here is derived from an EMBL/GenBank/DDBJ whole genome shotgun (WGS) entry which is preliminary data.</text>
</comment>
<keyword evidence="2" id="KW-0677">Repeat</keyword>
<dbReference type="Pfam" id="PF07776">
    <property type="entry name" value="zf-AD"/>
    <property type="match status" value="1"/>
</dbReference>
<evidence type="ECO:0000256" key="6">
    <source>
        <dbReference type="PROSITE-ProRule" id="PRU01263"/>
    </source>
</evidence>
<dbReference type="SUPFAM" id="SSF57667">
    <property type="entry name" value="beta-beta-alpha zinc fingers"/>
    <property type="match status" value="4"/>
</dbReference>
<dbReference type="InterPro" id="IPR050329">
    <property type="entry name" value="GLI_C2H2-zinc-finger"/>
</dbReference>
<evidence type="ECO:0000256" key="5">
    <source>
        <dbReference type="PROSITE-ProRule" id="PRU00042"/>
    </source>
</evidence>
<dbReference type="SUPFAM" id="SSF57716">
    <property type="entry name" value="Glucocorticoid receptor-like (DNA-binding domain)"/>
    <property type="match status" value="1"/>
</dbReference>
<dbReference type="InterPro" id="IPR013087">
    <property type="entry name" value="Znf_C2H2_type"/>
</dbReference>
<dbReference type="GO" id="GO:0005634">
    <property type="term" value="C:nucleus"/>
    <property type="evidence" value="ECO:0007669"/>
    <property type="project" value="UniProtKB-ARBA"/>
</dbReference>
<dbReference type="PROSITE" id="PS51915">
    <property type="entry name" value="ZAD"/>
    <property type="match status" value="1"/>
</dbReference>
<dbReference type="FunFam" id="3.30.160.60:FF:000446">
    <property type="entry name" value="Zinc finger protein"/>
    <property type="match status" value="1"/>
</dbReference>
<dbReference type="SMART" id="SM00355">
    <property type="entry name" value="ZnF_C2H2"/>
    <property type="match status" value="9"/>
</dbReference>
<evidence type="ECO:0000256" key="1">
    <source>
        <dbReference type="ARBA" id="ARBA00022723"/>
    </source>
</evidence>
<feature type="domain" description="C2H2-type" evidence="7">
    <location>
        <begin position="381"/>
        <end position="408"/>
    </location>
</feature>
<dbReference type="PROSITE" id="PS50157">
    <property type="entry name" value="ZINC_FINGER_C2H2_2"/>
    <property type="match status" value="7"/>
</dbReference>
<evidence type="ECO:0000313" key="10">
    <source>
        <dbReference type="Proteomes" id="UP001566132"/>
    </source>
</evidence>
<dbReference type="GO" id="GO:0045944">
    <property type="term" value="P:positive regulation of transcription by RNA polymerase II"/>
    <property type="evidence" value="ECO:0007669"/>
    <property type="project" value="UniProtKB-ARBA"/>
</dbReference>
<name>A0ABD1FG08_HYPHA</name>
<dbReference type="GO" id="GO:0000976">
    <property type="term" value="F:transcription cis-regulatory region binding"/>
    <property type="evidence" value="ECO:0007669"/>
    <property type="project" value="UniProtKB-ARBA"/>
</dbReference>
<evidence type="ECO:0000256" key="2">
    <source>
        <dbReference type="ARBA" id="ARBA00022737"/>
    </source>
</evidence>
<dbReference type="PANTHER" id="PTHR19818:SF139">
    <property type="entry name" value="PAIR-RULE PROTEIN ODD-PAIRED"/>
    <property type="match status" value="1"/>
</dbReference>
<keyword evidence="4 6" id="KW-0862">Zinc</keyword>
<keyword evidence="3 5" id="KW-0863">Zinc-finger</keyword>
<dbReference type="GO" id="GO:0032502">
    <property type="term" value="P:developmental process"/>
    <property type="evidence" value="ECO:0007669"/>
    <property type="project" value="UniProtKB-ARBA"/>
</dbReference>
<reference evidence="9 10" key="1">
    <citation type="submission" date="2024-05" db="EMBL/GenBank/DDBJ databases">
        <title>Genetic variation in Jamaican populations of the coffee berry borer (Hypothenemus hampei).</title>
        <authorList>
            <person name="Errbii M."/>
            <person name="Myrie A."/>
        </authorList>
    </citation>
    <scope>NUCLEOTIDE SEQUENCE [LARGE SCALE GENOMIC DNA]</scope>
    <source>
        <strain evidence="9">JA-Hopewell-2020-01-JO</strain>
        <tissue evidence="9">Whole body</tissue>
    </source>
</reference>
<feature type="domain" description="C2H2-type" evidence="7">
    <location>
        <begin position="353"/>
        <end position="380"/>
    </location>
</feature>
<evidence type="ECO:0000313" key="9">
    <source>
        <dbReference type="EMBL" id="KAL1517997.1"/>
    </source>
</evidence>
<dbReference type="InterPro" id="IPR012934">
    <property type="entry name" value="Znf_AD"/>
</dbReference>
<feature type="binding site" evidence="6">
    <location>
        <position position="16"/>
    </location>
    <ligand>
        <name>Zn(2+)</name>
        <dbReference type="ChEBI" id="CHEBI:29105"/>
    </ligand>
</feature>
<dbReference type="GO" id="GO:0008270">
    <property type="term" value="F:zinc ion binding"/>
    <property type="evidence" value="ECO:0007669"/>
    <property type="project" value="UniProtKB-UniRule"/>
</dbReference>
<protein>
    <submittedName>
        <fullName evidence="9">Uncharacterized protein</fullName>
    </submittedName>
</protein>
<dbReference type="PROSITE" id="PS00028">
    <property type="entry name" value="ZINC_FINGER_C2H2_1"/>
    <property type="match status" value="8"/>
</dbReference>
<proteinExistence type="predicted"/>
<evidence type="ECO:0000256" key="4">
    <source>
        <dbReference type="ARBA" id="ARBA00022833"/>
    </source>
</evidence>
<dbReference type="PANTHER" id="PTHR19818">
    <property type="entry name" value="ZINC FINGER PROTEIN ZIC AND GLI"/>
    <property type="match status" value="1"/>
</dbReference>
<evidence type="ECO:0000259" key="7">
    <source>
        <dbReference type="PROSITE" id="PS50157"/>
    </source>
</evidence>
<dbReference type="EMBL" id="JBDJPC010000001">
    <property type="protein sequence ID" value="KAL1517997.1"/>
    <property type="molecule type" value="Genomic_DNA"/>
</dbReference>
<dbReference type="FunFam" id="3.30.160.60:FF:000202">
    <property type="entry name" value="Zinc finger protein 574"/>
    <property type="match status" value="1"/>
</dbReference>
<sequence length="545" mass="63617">MKYVKRYNKFDFQTNCRVCLTQSMSKIPLDFPLKDEEHSPLIFQALETLSNEKVHLLPNYPSVICGMCMELLKIAYDLIMRYHHSKMKLQKYLSIDESNRESPKKQDKKLNEKAPVEIIVGDKKINIRDVLVIEDGEESDDQCYEGFLKNLGKSVSASFAKKNIPKKKLLTEPPNLVIEKITPGPVEHIKIENDSLEDDCIVEPVSDTVLEKLQEISEKDKGIYEAALNLKYKCPHCKKPMASLNRAKTHTRNCHLNSINVTCFICDKRFRSRKILLEHSSEAHFVKLRPRNSKEKFKCRKCGKLLSSQGSLSYHMSKHLGKRYSCDKCDKRFYTKNQARSHKQVHNPEKTVTVCPVCGKGFHYRTALHYHLKIHRNERNIQCSFCPKRFYTRNSVKRHELTHTGERPYNCQFCEKKFRSLGEVKQHKILHTGERPFQCSYCNMTFTHNHNLKVHSLTHPGQYKCMQCTKTFVDVEILRFHLKSKHQIEATIVADDQQEIEDNLIGAQLDLNEETFYIAEEYEMQEHLVLEEFNADVLVETVDEN</sequence>
<feature type="binding site" evidence="6">
    <location>
        <position position="68"/>
    </location>
    <ligand>
        <name>Zn(2+)</name>
        <dbReference type="ChEBI" id="CHEBI:29105"/>
    </ligand>
</feature>
<dbReference type="Pfam" id="PF00096">
    <property type="entry name" value="zf-C2H2"/>
    <property type="match status" value="3"/>
</dbReference>